<reference evidence="1 2" key="1">
    <citation type="submission" date="2020-10" db="EMBL/GenBank/DDBJ databases">
        <title>Plant Genome Project.</title>
        <authorList>
            <person name="Zhang R.-G."/>
        </authorList>
    </citation>
    <scope>NUCLEOTIDE SEQUENCE [LARGE SCALE GENOMIC DNA]</scope>
    <source>
        <strain evidence="1">FAFU-HL-1</strain>
        <tissue evidence="1">Leaf</tissue>
    </source>
</reference>
<name>A0A835N950_9ROSI</name>
<dbReference type="Proteomes" id="UP000657918">
    <property type="component" value="Unassembled WGS sequence"/>
</dbReference>
<keyword evidence="2" id="KW-1185">Reference proteome</keyword>
<gene>
    <name evidence="1" type="ORF">SADUNF_Sadunf02G0191800</name>
</gene>
<proteinExistence type="predicted"/>
<protein>
    <submittedName>
        <fullName evidence="1">Uncharacterized protein</fullName>
    </submittedName>
</protein>
<evidence type="ECO:0000313" key="1">
    <source>
        <dbReference type="EMBL" id="KAF9688384.1"/>
    </source>
</evidence>
<sequence length="102" mass="11207">MPSWIVMQNITSSFRFLLTVGFPPFSCLKFLPSRSLKLVVGNLFSLSSGHLLNAQAPAGVQSPVDMGPCTDSAKITSALPVEGKKLWLARRPCFFCFGKRRC</sequence>
<evidence type="ECO:0000313" key="2">
    <source>
        <dbReference type="Proteomes" id="UP000657918"/>
    </source>
</evidence>
<dbReference type="AlphaFoldDB" id="A0A835N950"/>
<accession>A0A835N950</accession>
<comment type="caution">
    <text evidence="1">The sequence shown here is derived from an EMBL/GenBank/DDBJ whole genome shotgun (WGS) entry which is preliminary data.</text>
</comment>
<organism evidence="1 2">
    <name type="scientific">Salix dunnii</name>
    <dbReference type="NCBI Taxonomy" id="1413687"/>
    <lineage>
        <taxon>Eukaryota</taxon>
        <taxon>Viridiplantae</taxon>
        <taxon>Streptophyta</taxon>
        <taxon>Embryophyta</taxon>
        <taxon>Tracheophyta</taxon>
        <taxon>Spermatophyta</taxon>
        <taxon>Magnoliopsida</taxon>
        <taxon>eudicotyledons</taxon>
        <taxon>Gunneridae</taxon>
        <taxon>Pentapetalae</taxon>
        <taxon>rosids</taxon>
        <taxon>fabids</taxon>
        <taxon>Malpighiales</taxon>
        <taxon>Salicaceae</taxon>
        <taxon>Saliceae</taxon>
        <taxon>Salix</taxon>
    </lineage>
</organism>
<dbReference type="EMBL" id="JADGMS010000002">
    <property type="protein sequence ID" value="KAF9688384.1"/>
    <property type="molecule type" value="Genomic_DNA"/>
</dbReference>